<keyword evidence="1" id="KW-0812">Transmembrane</keyword>
<keyword evidence="1" id="KW-0472">Membrane</keyword>
<comment type="caution">
    <text evidence="2">The sequence shown here is derived from an EMBL/GenBank/DDBJ whole genome shotgun (WGS) entry which is preliminary data.</text>
</comment>
<evidence type="ECO:0000313" key="3">
    <source>
        <dbReference type="Proteomes" id="UP000240811"/>
    </source>
</evidence>
<name>A0A2T4VX94_9HYPH</name>
<dbReference type="AlphaFoldDB" id="A0A2T4VX94"/>
<feature type="transmembrane region" description="Helical" evidence="1">
    <location>
        <begin position="12"/>
        <end position="32"/>
    </location>
</feature>
<protein>
    <submittedName>
        <fullName evidence="2">Uncharacterized protein</fullName>
    </submittedName>
</protein>
<accession>A0A2T4VX94</accession>
<gene>
    <name evidence="2" type="ORF">C4617_04135</name>
</gene>
<dbReference type="EMBL" id="PSQJ01000004">
    <property type="protein sequence ID" value="PTL86394.1"/>
    <property type="molecule type" value="Genomic_DNA"/>
</dbReference>
<dbReference type="Proteomes" id="UP000240811">
    <property type="component" value="Unassembled WGS sequence"/>
</dbReference>
<evidence type="ECO:0000313" key="2">
    <source>
        <dbReference type="EMBL" id="PTL86394.1"/>
    </source>
</evidence>
<evidence type="ECO:0000256" key="1">
    <source>
        <dbReference type="SAM" id="Phobius"/>
    </source>
</evidence>
<keyword evidence="1" id="KW-1133">Transmembrane helix</keyword>
<sequence>MHPSVVVVLSRIPPLYQFHFLCLVNYVVLSYYNKPLHKGLYYEVDKAVDDVLHSEFLLKYLSDFVADNNFLIMQKVLGYLILAVILLIP</sequence>
<reference evidence="3" key="1">
    <citation type="submission" date="2018-02" db="EMBL/GenBank/DDBJ databases">
        <title>Genome sequence of Candidatus Liberibacter europaeus.</title>
        <authorList>
            <person name="Frampton R.A."/>
            <person name="Thompson S.M."/>
            <person name="David C."/>
            <person name="Addison S.M."/>
            <person name="Smith G.R."/>
        </authorList>
    </citation>
    <scope>NUCLEOTIDE SEQUENCE [LARGE SCALE GENOMIC DNA]</scope>
</reference>
<organism evidence="2 3">
    <name type="scientific">Candidatus Liberibacter europaeus</name>
    <dbReference type="NCBI Taxonomy" id="744859"/>
    <lineage>
        <taxon>Bacteria</taxon>
        <taxon>Pseudomonadati</taxon>
        <taxon>Pseudomonadota</taxon>
        <taxon>Alphaproteobacteria</taxon>
        <taxon>Hyphomicrobiales</taxon>
        <taxon>Rhizobiaceae</taxon>
        <taxon>Liberibacter</taxon>
    </lineage>
</organism>
<feature type="transmembrane region" description="Helical" evidence="1">
    <location>
        <begin position="70"/>
        <end position="88"/>
    </location>
</feature>
<proteinExistence type="predicted"/>